<evidence type="ECO:0000313" key="1">
    <source>
        <dbReference type="EMBL" id="KAI3352327.1"/>
    </source>
</evidence>
<reference evidence="1" key="1">
    <citation type="submission" date="2022-04" db="EMBL/GenBank/DDBJ databases">
        <title>Jade perch genome.</title>
        <authorList>
            <person name="Chao B."/>
        </authorList>
    </citation>
    <scope>NUCLEOTIDE SEQUENCE</scope>
    <source>
        <strain evidence="1">CB-2022</strain>
    </source>
</reference>
<dbReference type="EMBL" id="CM041553">
    <property type="protein sequence ID" value="KAI3352327.1"/>
    <property type="molecule type" value="Genomic_DNA"/>
</dbReference>
<protein>
    <submittedName>
        <fullName evidence="1">Uncharacterized protein</fullName>
    </submittedName>
</protein>
<accession>A0ACB8VBR1</accession>
<proteinExistence type="predicted"/>
<evidence type="ECO:0000313" key="2">
    <source>
        <dbReference type="Proteomes" id="UP000831701"/>
    </source>
</evidence>
<comment type="caution">
    <text evidence="1">The sequence shown here is derived from an EMBL/GenBank/DDBJ whole genome shotgun (WGS) entry which is preliminary data.</text>
</comment>
<keyword evidence="2" id="KW-1185">Reference proteome</keyword>
<organism evidence="1 2">
    <name type="scientific">Scortum barcoo</name>
    <name type="common">barcoo grunter</name>
    <dbReference type="NCBI Taxonomy" id="214431"/>
    <lineage>
        <taxon>Eukaryota</taxon>
        <taxon>Metazoa</taxon>
        <taxon>Chordata</taxon>
        <taxon>Craniata</taxon>
        <taxon>Vertebrata</taxon>
        <taxon>Euteleostomi</taxon>
        <taxon>Actinopterygii</taxon>
        <taxon>Neopterygii</taxon>
        <taxon>Teleostei</taxon>
        <taxon>Neoteleostei</taxon>
        <taxon>Acanthomorphata</taxon>
        <taxon>Eupercaria</taxon>
        <taxon>Centrarchiformes</taxon>
        <taxon>Terapontoidei</taxon>
        <taxon>Terapontidae</taxon>
        <taxon>Scortum</taxon>
    </lineage>
</organism>
<gene>
    <name evidence="1" type="ORF">L3Q82_005293</name>
</gene>
<sequence>MEYKPPLQTCDSSTSLLNKLNDFFARFEAHSSTPEQKSPPPPGEQVLTLSPDSVRRTLSRINARKASGPGNIPGRVLRDCAGELTDVFTDIFNISLSQAVIPSCLKSTTIIPVPKTLLPSCFNDYRPVALTPLLMKCFERPVLKHKVCPPSLPGPLPVCISGPTAPTDNAISTTLHTALTHLDTKDSYVRMLFIDWPCGVNTTMSLSVWRRRRKIVVDFRRTRPQHVPLTINGATVE</sequence>
<name>A0ACB8VBR1_9TELE</name>
<dbReference type="Proteomes" id="UP000831701">
    <property type="component" value="Chromosome 23"/>
</dbReference>